<gene>
    <name evidence="1" type="ORF">LARSCL_LOCUS20882</name>
</gene>
<dbReference type="EMBL" id="CAXIEN010000464">
    <property type="protein sequence ID" value="CAL1298533.1"/>
    <property type="molecule type" value="Genomic_DNA"/>
</dbReference>
<organism evidence="1 2">
    <name type="scientific">Larinioides sclopetarius</name>
    <dbReference type="NCBI Taxonomy" id="280406"/>
    <lineage>
        <taxon>Eukaryota</taxon>
        <taxon>Metazoa</taxon>
        <taxon>Ecdysozoa</taxon>
        <taxon>Arthropoda</taxon>
        <taxon>Chelicerata</taxon>
        <taxon>Arachnida</taxon>
        <taxon>Araneae</taxon>
        <taxon>Araneomorphae</taxon>
        <taxon>Entelegynae</taxon>
        <taxon>Araneoidea</taxon>
        <taxon>Araneidae</taxon>
        <taxon>Larinioides</taxon>
    </lineage>
</organism>
<name>A0AAV2BT63_9ARAC</name>
<keyword evidence="2" id="KW-1185">Reference proteome</keyword>
<evidence type="ECO:0000313" key="1">
    <source>
        <dbReference type="EMBL" id="CAL1298533.1"/>
    </source>
</evidence>
<dbReference type="Proteomes" id="UP001497382">
    <property type="component" value="Unassembled WGS sequence"/>
</dbReference>
<sequence>MVSTWSSGSPLPPYLNNDMKFNIPATDGCFSFVDFLPECRDPGGIFSQPQFANFRTLIDRANDWLRTNRRWKVITCESVEFKAKGDNVSYDKMVYLEYGEHTTTYVRGLRLWVGEKETDFDIAQQIGYLNLVPNEIGGGGGIFSSPDYECLDDVVSKYNREVRTRPLPGRIITIESQEIKLKHSLEVDPDRSHWVERGSGPKRFIFVLRIFFEISDGVPEEIGIMDFVPNCISSGGVFSFPKYEPFSNVIDQASIWSTRQQGIRICNIQSIELKFKREEGAVNPQKMNYLEHGNRLTCYVRILRLAYTKIRDSSNKSLYPDMNISRLTCRTFVPVQLTNSIFVPEFESLHATKERVTAWVKATGAKVISAETAALRMYTGGEERHGTEATFTYNRAERSEYWIFVIRIYINGAPQEPPKEMLPPVPEIEDQGCCIMS</sequence>
<evidence type="ECO:0000313" key="2">
    <source>
        <dbReference type="Proteomes" id="UP001497382"/>
    </source>
</evidence>
<protein>
    <submittedName>
        <fullName evidence="1">Uncharacterized protein</fullName>
    </submittedName>
</protein>
<proteinExistence type="predicted"/>
<accession>A0AAV2BT63</accession>
<comment type="caution">
    <text evidence="1">The sequence shown here is derived from an EMBL/GenBank/DDBJ whole genome shotgun (WGS) entry which is preliminary data.</text>
</comment>
<reference evidence="1 2" key="1">
    <citation type="submission" date="2024-04" db="EMBL/GenBank/DDBJ databases">
        <authorList>
            <person name="Rising A."/>
            <person name="Reimegard J."/>
            <person name="Sonavane S."/>
            <person name="Akerstrom W."/>
            <person name="Nylinder S."/>
            <person name="Hedman E."/>
            <person name="Kallberg Y."/>
        </authorList>
    </citation>
    <scope>NUCLEOTIDE SEQUENCE [LARGE SCALE GENOMIC DNA]</scope>
</reference>
<dbReference type="AlphaFoldDB" id="A0AAV2BT63"/>